<organism evidence="1">
    <name type="scientific">Micrurus corallinus</name>
    <name type="common">Brazilian coral snake</name>
    <dbReference type="NCBI Taxonomy" id="54390"/>
    <lineage>
        <taxon>Eukaryota</taxon>
        <taxon>Metazoa</taxon>
        <taxon>Chordata</taxon>
        <taxon>Craniata</taxon>
        <taxon>Vertebrata</taxon>
        <taxon>Euteleostomi</taxon>
        <taxon>Lepidosauria</taxon>
        <taxon>Squamata</taxon>
        <taxon>Bifurcata</taxon>
        <taxon>Unidentata</taxon>
        <taxon>Episquamata</taxon>
        <taxon>Toxicofera</taxon>
        <taxon>Serpentes</taxon>
        <taxon>Colubroidea</taxon>
        <taxon>Elapidae</taxon>
        <taxon>Elapinae</taxon>
        <taxon>Micrurus</taxon>
    </lineage>
</organism>
<name>A0A2D4F3K8_MICCO</name>
<sequence length="99" mass="11600">MELWTASNKIIKNIKSKGSLLFIYIKYIIYFICDPRQFVFTQYGPSKPKKWIIDLDSQKESTLNLKIPKKEILSHSPLKLKVARMELLSYYLQNSNSVA</sequence>
<reference evidence="1" key="2">
    <citation type="submission" date="2017-11" db="EMBL/GenBank/DDBJ databases">
        <title>Coralsnake Venomics: Analyses of Venom Gland Transcriptomes and Proteomes of Six Brazilian Taxa.</title>
        <authorList>
            <person name="Aird S.D."/>
            <person name="Jorge da Silva N."/>
            <person name="Qiu L."/>
            <person name="Villar-Briones A."/>
            <person name="Aparecida-Saddi V."/>
            <person name="Campos-Telles M.P."/>
            <person name="Grau M."/>
            <person name="Mikheyev A.S."/>
        </authorList>
    </citation>
    <scope>NUCLEOTIDE SEQUENCE</scope>
    <source>
        <tissue evidence="1">Venom_gland</tissue>
    </source>
</reference>
<dbReference type="EMBL" id="IACJ01040246">
    <property type="protein sequence ID" value="LAA42053.1"/>
    <property type="molecule type" value="Transcribed_RNA"/>
</dbReference>
<reference evidence="1" key="1">
    <citation type="submission" date="2017-07" db="EMBL/GenBank/DDBJ databases">
        <authorList>
            <person name="Mikheyev A."/>
            <person name="Grau M."/>
        </authorList>
    </citation>
    <scope>NUCLEOTIDE SEQUENCE</scope>
    <source>
        <tissue evidence="1">Venom_gland</tissue>
    </source>
</reference>
<dbReference type="AlphaFoldDB" id="A0A2D4F3K8"/>
<accession>A0A2D4F3K8</accession>
<protein>
    <submittedName>
        <fullName evidence="1">Uncharacterized protein</fullName>
    </submittedName>
</protein>
<proteinExistence type="predicted"/>
<evidence type="ECO:0000313" key="1">
    <source>
        <dbReference type="EMBL" id="LAA42053.1"/>
    </source>
</evidence>